<evidence type="ECO:0000259" key="8">
    <source>
        <dbReference type="Pfam" id="PF02852"/>
    </source>
</evidence>
<dbReference type="PANTHER" id="PTHR43429:SF1">
    <property type="entry name" value="NAD(P)H SULFUR OXIDOREDUCTASE (COA-DEPENDENT)"/>
    <property type="match status" value="1"/>
</dbReference>
<dbReference type="InterPro" id="IPR004099">
    <property type="entry name" value="Pyr_nucl-diS_OxRdtase_dimer"/>
</dbReference>
<evidence type="ECO:0000256" key="4">
    <source>
        <dbReference type="ARBA" id="ARBA00022827"/>
    </source>
</evidence>
<comment type="similarity">
    <text evidence="2">Belongs to the class-III pyridine nucleotide-disulfide oxidoreductase family.</text>
</comment>
<keyword evidence="11" id="KW-1185">Reference proteome</keyword>
<evidence type="ECO:0000256" key="6">
    <source>
        <dbReference type="ARBA" id="ARBA00023097"/>
    </source>
</evidence>
<reference evidence="10 11" key="1">
    <citation type="journal article" date="2015" name="Genome Announc.">
        <title>Expanding the biotechnology potential of lactobacilli through comparative genomics of 213 strains and associated genera.</title>
        <authorList>
            <person name="Sun Z."/>
            <person name="Harris H.M."/>
            <person name="McCann A."/>
            <person name="Guo C."/>
            <person name="Argimon S."/>
            <person name="Zhang W."/>
            <person name="Yang X."/>
            <person name="Jeffery I.B."/>
            <person name="Cooney J.C."/>
            <person name="Kagawa T.F."/>
            <person name="Liu W."/>
            <person name="Song Y."/>
            <person name="Salvetti E."/>
            <person name="Wrobel A."/>
            <person name="Rasinkangas P."/>
            <person name="Parkhill J."/>
            <person name="Rea M.C."/>
            <person name="O'Sullivan O."/>
            <person name="Ritari J."/>
            <person name="Douillard F.P."/>
            <person name="Paul Ross R."/>
            <person name="Yang R."/>
            <person name="Briner A.E."/>
            <person name="Felis G.E."/>
            <person name="de Vos W.M."/>
            <person name="Barrangou R."/>
            <person name="Klaenhammer T.R."/>
            <person name="Caufield P.W."/>
            <person name="Cui Y."/>
            <person name="Zhang H."/>
            <person name="O'Toole P.W."/>
        </authorList>
    </citation>
    <scope>NUCLEOTIDE SEQUENCE [LARGE SCALE GENOMIC DNA]</scope>
    <source>
        <strain evidence="10 11">DSM 5007</strain>
    </source>
</reference>
<dbReference type="AlphaFoldDB" id="A0A0R1W907"/>
<dbReference type="Pfam" id="PF07992">
    <property type="entry name" value="Pyr_redox_2"/>
    <property type="match status" value="1"/>
</dbReference>
<dbReference type="PANTHER" id="PTHR43429">
    <property type="entry name" value="PYRIDINE NUCLEOTIDE-DISULFIDE OXIDOREDUCTASE DOMAIN-CONTAINING"/>
    <property type="match status" value="1"/>
</dbReference>
<proteinExistence type="inferred from homology"/>
<dbReference type="STRING" id="1423807.FD16_GL000584"/>
<dbReference type="InterPro" id="IPR023753">
    <property type="entry name" value="FAD/NAD-binding_dom"/>
</dbReference>
<dbReference type="SUPFAM" id="SSF51905">
    <property type="entry name" value="FAD/NAD(P)-binding domain"/>
    <property type="match status" value="1"/>
</dbReference>
<accession>A0A0R1W907</accession>
<feature type="domain" description="FAD/NAD(P)-binding" evidence="9">
    <location>
        <begin position="1"/>
        <end position="304"/>
    </location>
</feature>
<feature type="domain" description="Pyridine nucleotide-disulphide oxidoreductase dimerisation" evidence="8">
    <location>
        <begin position="329"/>
        <end position="427"/>
    </location>
</feature>
<keyword evidence="5" id="KW-0560">Oxidoreductase</keyword>
<dbReference type="Pfam" id="PF02852">
    <property type="entry name" value="Pyr_redox_dim"/>
    <property type="match status" value="1"/>
</dbReference>
<gene>
    <name evidence="10" type="ORF">FD16_GL000584</name>
</gene>
<dbReference type="InterPro" id="IPR016156">
    <property type="entry name" value="FAD/NAD-linked_Rdtase_dimer_sf"/>
</dbReference>
<evidence type="ECO:0000256" key="7">
    <source>
        <dbReference type="ARBA" id="ARBA00023284"/>
    </source>
</evidence>
<protein>
    <submittedName>
        <fullName evidence="10">NADH oxidase</fullName>
    </submittedName>
</protein>
<evidence type="ECO:0000313" key="10">
    <source>
        <dbReference type="EMBL" id="KRM11667.1"/>
    </source>
</evidence>
<dbReference type="InterPro" id="IPR036188">
    <property type="entry name" value="FAD/NAD-bd_sf"/>
</dbReference>
<dbReference type="Gene3D" id="3.50.50.60">
    <property type="entry name" value="FAD/NAD(P)-binding domain"/>
    <property type="match status" value="2"/>
</dbReference>
<dbReference type="OrthoDB" id="9802028at2"/>
<dbReference type="GO" id="GO:0016491">
    <property type="term" value="F:oxidoreductase activity"/>
    <property type="evidence" value="ECO:0007669"/>
    <property type="project" value="UniProtKB-KW"/>
</dbReference>
<comment type="cofactor">
    <cofactor evidence="1">
        <name>FAD</name>
        <dbReference type="ChEBI" id="CHEBI:57692"/>
    </cofactor>
</comment>
<dbReference type="EMBL" id="AZGF01000016">
    <property type="protein sequence ID" value="KRM11667.1"/>
    <property type="molecule type" value="Genomic_DNA"/>
</dbReference>
<dbReference type="SUPFAM" id="SSF55424">
    <property type="entry name" value="FAD/NAD-linked reductases, dimerisation (C-terminal) domain"/>
    <property type="match status" value="1"/>
</dbReference>
<evidence type="ECO:0000259" key="9">
    <source>
        <dbReference type="Pfam" id="PF07992"/>
    </source>
</evidence>
<keyword evidence="7" id="KW-0676">Redox-active center</keyword>
<name>A0A0R1W907_9LACO</name>
<dbReference type="PRINTS" id="PR00469">
    <property type="entry name" value="PNDRDTASEII"/>
</dbReference>
<evidence type="ECO:0000256" key="2">
    <source>
        <dbReference type="ARBA" id="ARBA00009130"/>
    </source>
</evidence>
<keyword evidence="6" id="KW-0558">Oxidation</keyword>
<dbReference type="RefSeq" id="WP_010622993.1">
    <property type="nucleotide sequence ID" value="NZ_AZGF01000016.1"/>
</dbReference>
<dbReference type="eggNOG" id="COG0446">
    <property type="taxonomic scope" value="Bacteria"/>
</dbReference>
<dbReference type="PRINTS" id="PR00368">
    <property type="entry name" value="FADPNR"/>
</dbReference>
<dbReference type="PATRIC" id="fig|1423807.3.peg.593"/>
<evidence type="ECO:0000256" key="1">
    <source>
        <dbReference type="ARBA" id="ARBA00001974"/>
    </source>
</evidence>
<organism evidence="10 11">
    <name type="scientific">Paucilactobacillus suebicus DSM 5007 = KCTC 3549</name>
    <dbReference type="NCBI Taxonomy" id="1423807"/>
    <lineage>
        <taxon>Bacteria</taxon>
        <taxon>Bacillati</taxon>
        <taxon>Bacillota</taxon>
        <taxon>Bacilli</taxon>
        <taxon>Lactobacillales</taxon>
        <taxon>Lactobacillaceae</taxon>
        <taxon>Paucilactobacillus</taxon>
    </lineage>
</organism>
<keyword evidence="4" id="KW-0274">FAD</keyword>
<dbReference type="Proteomes" id="UP000051820">
    <property type="component" value="Unassembled WGS sequence"/>
</dbReference>
<dbReference type="Gene3D" id="3.30.390.30">
    <property type="match status" value="1"/>
</dbReference>
<evidence type="ECO:0000313" key="11">
    <source>
        <dbReference type="Proteomes" id="UP000051820"/>
    </source>
</evidence>
<keyword evidence="3" id="KW-0285">Flavoprotein</keyword>
<sequence>MKVIIIGATIAGTTAVSQLIQSSNDHVDVTVYERSTKVAFVDAGVPLFLSKKIKHLDSLALSSASDFTKLGVNMQLKHDVLKIDVQNHEVLVQDLDSNRQFMDTYDKLILATGSVVTVPPIIGVTSNKVKLVKNYDTTQELVKTLVGMKSIAIAGGGYLGVELAEALCSEHDVTLYQSRKYLLNHYYDEPMAETVCQLLTDHGVQVYLNDSVSSFVDHGDHLEIVSDNRKTSYDLAIVCTGFMPLSSLVRGQVKLDRRGAVITNDFEQTSNHDVYAIGDVRTTRQNATNQQQYLPQLTNAIRQAKIAALHINGYQLKDRGAQGTTALSIFDTTYSSAGITQRIANKLNIPTKSVTYDGPYRATFMKDNANILVTLVYHADNHRVLGIQIRCPHDVTQAANTVSLAIQNHNTIEDLALTDMFFHPRYNRPVNFLNEVAMMAIEQDGKIVE</sequence>
<dbReference type="InterPro" id="IPR050260">
    <property type="entry name" value="FAD-bd_OxRdtase"/>
</dbReference>
<evidence type="ECO:0000256" key="3">
    <source>
        <dbReference type="ARBA" id="ARBA00022630"/>
    </source>
</evidence>
<evidence type="ECO:0000256" key="5">
    <source>
        <dbReference type="ARBA" id="ARBA00023002"/>
    </source>
</evidence>
<comment type="caution">
    <text evidence="10">The sequence shown here is derived from an EMBL/GenBank/DDBJ whole genome shotgun (WGS) entry which is preliminary data.</text>
</comment>